<protein>
    <submittedName>
        <fullName evidence="2">Uncharacterized protein</fullName>
    </submittedName>
</protein>
<dbReference type="EMBL" id="JBJJXI010000060">
    <property type="protein sequence ID" value="KAL3397943.1"/>
    <property type="molecule type" value="Genomic_DNA"/>
</dbReference>
<proteinExistence type="predicted"/>
<evidence type="ECO:0000313" key="3">
    <source>
        <dbReference type="Proteomes" id="UP001627154"/>
    </source>
</evidence>
<organism evidence="2 3">
    <name type="scientific">Trichogramma kaykai</name>
    <dbReference type="NCBI Taxonomy" id="54128"/>
    <lineage>
        <taxon>Eukaryota</taxon>
        <taxon>Metazoa</taxon>
        <taxon>Ecdysozoa</taxon>
        <taxon>Arthropoda</taxon>
        <taxon>Hexapoda</taxon>
        <taxon>Insecta</taxon>
        <taxon>Pterygota</taxon>
        <taxon>Neoptera</taxon>
        <taxon>Endopterygota</taxon>
        <taxon>Hymenoptera</taxon>
        <taxon>Apocrita</taxon>
        <taxon>Proctotrupomorpha</taxon>
        <taxon>Chalcidoidea</taxon>
        <taxon>Trichogrammatidae</taxon>
        <taxon>Trichogramma</taxon>
    </lineage>
</organism>
<feature type="region of interest" description="Disordered" evidence="1">
    <location>
        <begin position="1"/>
        <end position="61"/>
    </location>
</feature>
<keyword evidence="3" id="KW-1185">Reference proteome</keyword>
<reference evidence="2 3" key="1">
    <citation type="journal article" date="2024" name="bioRxiv">
        <title>A reference genome for Trichogramma kaykai: A tiny desert-dwelling parasitoid wasp with competing sex-ratio distorters.</title>
        <authorList>
            <person name="Culotta J."/>
            <person name="Lindsey A.R."/>
        </authorList>
    </citation>
    <scope>NUCLEOTIDE SEQUENCE [LARGE SCALE GENOMIC DNA]</scope>
    <source>
        <strain evidence="2 3">KSX58</strain>
    </source>
</reference>
<accession>A0ABD2WY51</accession>
<feature type="compositionally biased region" description="Basic residues" evidence="1">
    <location>
        <begin position="28"/>
        <end position="38"/>
    </location>
</feature>
<evidence type="ECO:0000256" key="1">
    <source>
        <dbReference type="SAM" id="MobiDB-lite"/>
    </source>
</evidence>
<dbReference type="Proteomes" id="UP001627154">
    <property type="component" value="Unassembled WGS sequence"/>
</dbReference>
<dbReference type="AlphaFoldDB" id="A0ABD2WY51"/>
<evidence type="ECO:0000313" key="2">
    <source>
        <dbReference type="EMBL" id="KAL3397943.1"/>
    </source>
</evidence>
<name>A0ABD2WY51_9HYME</name>
<sequence length="162" mass="17639">MGSFEFLQGDGRDQLSRPSRQLQGGPARHSRKQSRHRAAHQERGARLPGLRASQARHGNPVWPTPCVGVDFVAKLSPAPSLAGLDRRAQQERRRSAISAVHQYTGSQRRRGFALVMEASHAPVMTSMRLDAISSAVPGATEAPDTTAEKRSASSVRAFHLQV</sequence>
<gene>
    <name evidence="2" type="ORF">TKK_008177</name>
</gene>
<comment type="caution">
    <text evidence="2">The sequence shown here is derived from an EMBL/GenBank/DDBJ whole genome shotgun (WGS) entry which is preliminary data.</text>
</comment>